<feature type="domain" description="HD-GYP" evidence="2">
    <location>
        <begin position="224"/>
        <end position="420"/>
    </location>
</feature>
<dbReference type="Pfam" id="PF00196">
    <property type="entry name" value="GerE"/>
    <property type="match status" value="1"/>
</dbReference>
<dbReference type="Gene3D" id="1.10.3210.10">
    <property type="entry name" value="Hypothetical protein af1432"/>
    <property type="match status" value="2"/>
</dbReference>
<dbReference type="InterPro" id="IPR000792">
    <property type="entry name" value="Tscrpt_reg_LuxR_C"/>
</dbReference>
<dbReference type="InterPro" id="IPR037522">
    <property type="entry name" value="HD_GYP_dom"/>
</dbReference>
<dbReference type="CDD" id="cd00077">
    <property type="entry name" value="HDc"/>
    <property type="match status" value="1"/>
</dbReference>
<sequence length="492" mass="53752">MSTLSEVPLLDAIRAIAFVGDLAMGQPTDHSWRTAWIASRLAREMDEGEDLRTEAFLVALLRWSGCTANAHEFTQAFGDDVAERKALLAIESAESAFKSHGKAFFSLSRIHCEIAGDVAALLGLGEAVQFALRHLFESFDGYGAPEGLSGNAVPPSVYLASIASDLEISSRLYGLDRACELVRKRADIQYPRHMVQLAIVHASSWFLELERVKMTDDVDGVRATGFERTAPLEILADVIDLKMPWMTGHSRLAATFARSAAKQLGLDKRTQDRLYRAGLIHGIGRAAVPNMIWDVPRALSESAWERVRLVPYWTGRAGRLLRSLEGDVELASLAYERSDGSGYYRGLVAGEIPLEARILAAAIAKAALSRPRPWRVALPADEVREFLYEESRKGHLDDVAVGALFPPSAQRPSLQPHVAATAASLLTEREKEVLRCISLGASNKAVALKLSISPSTVRTHVESVFRKLGCTTRAAATLKAAQLGLLDPMECQ</sequence>
<dbReference type="SMART" id="SM00421">
    <property type="entry name" value="HTH_LUXR"/>
    <property type="match status" value="1"/>
</dbReference>
<dbReference type="AlphaFoldDB" id="A0A370X7J3"/>
<dbReference type="InterPro" id="IPR036388">
    <property type="entry name" value="WH-like_DNA-bd_sf"/>
</dbReference>
<dbReference type="EMBL" id="QRBF01000003">
    <property type="protein sequence ID" value="RDS84247.1"/>
    <property type="molecule type" value="Genomic_DNA"/>
</dbReference>
<evidence type="ECO:0000259" key="2">
    <source>
        <dbReference type="PROSITE" id="PS51832"/>
    </source>
</evidence>
<keyword evidence="4" id="KW-1185">Reference proteome</keyword>
<dbReference type="SUPFAM" id="SSF46894">
    <property type="entry name" value="C-terminal effector domain of the bipartite response regulators"/>
    <property type="match status" value="1"/>
</dbReference>
<feature type="domain" description="HTH luxR-type" evidence="1">
    <location>
        <begin position="419"/>
        <end position="484"/>
    </location>
</feature>
<evidence type="ECO:0000259" key="1">
    <source>
        <dbReference type="PROSITE" id="PS50043"/>
    </source>
</evidence>
<dbReference type="GO" id="GO:0008081">
    <property type="term" value="F:phosphoric diester hydrolase activity"/>
    <property type="evidence" value="ECO:0007669"/>
    <property type="project" value="UniProtKB-ARBA"/>
</dbReference>
<dbReference type="PANTHER" id="PTHR45228">
    <property type="entry name" value="CYCLIC DI-GMP PHOSPHODIESTERASE TM_0186-RELATED"/>
    <property type="match status" value="1"/>
</dbReference>
<proteinExistence type="predicted"/>
<dbReference type="GO" id="GO:0006355">
    <property type="term" value="P:regulation of DNA-templated transcription"/>
    <property type="evidence" value="ECO:0007669"/>
    <property type="project" value="InterPro"/>
</dbReference>
<dbReference type="PROSITE" id="PS00622">
    <property type="entry name" value="HTH_LUXR_1"/>
    <property type="match status" value="1"/>
</dbReference>
<evidence type="ECO:0000313" key="4">
    <source>
        <dbReference type="Proteomes" id="UP000255334"/>
    </source>
</evidence>
<dbReference type="RefSeq" id="WP_115478048.1">
    <property type="nucleotide sequence ID" value="NZ_QRBF01000003.1"/>
</dbReference>
<organism evidence="3 4">
    <name type="scientific">Dyella psychrodurans</name>
    <dbReference type="NCBI Taxonomy" id="1927960"/>
    <lineage>
        <taxon>Bacteria</taxon>
        <taxon>Pseudomonadati</taxon>
        <taxon>Pseudomonadota</taxon>
        <taxon>Gammaproteobacteria</taxon>
        <taxon>Lysobacterales</taxon>
        <taxon>Rhodanobacteraceae</taxon>
        <taxon>Dyella</taxon>
    </lineage>
</organism>
<comment type="caution">
    <text evidence="3">The sequence shown here is derived from an EMBL/GenBank/DDBJ whole genome shotgun (WGS) entry which is preliminary data.</text>
</comment>
<dbReference type="GO" id="GO:0003677">
    <property type="term" value="F:DNA binding"/>
    <property type="evidence" value="ECO:0007669"/>
    <property type="project" value="InterPro"/>
</dbReference>
<dbReference type="InterPro" id="IPR003607">
    <property type="entry name" value="HD/PDEase_dom"/>
</dbReference>
<dbReference type="Proteomes" id="UP000255334">
    <property type="component" value="Unassembled WGS sequence"/>
</dbReference>
<dbReference type="CDD" id="cd06170">
    <property type="entry name" value="LuxR_C_like"/>
    <property type="match status" value="1"/>
</dbReference>
<dbReference type="SUPFAM" id="SSF109604">
    <property type="entry name" value="HD-domain/PDEase-like"/>
    <property type="match status" value="1"/>
</dbReference>
<gene>
    <name evidence="3" type="ORF">DWU99_10920</name>
</gene>
<name>A0A370X7J3_9GAMM</name>
<dbReference type="PRINTS" id="PR00038">
    <property type="entry name" value="HTHLUXR"/>
</dbReference>
<dbReference type="OrthoDB" id="9816273at2"/>
<dbReference type="Gene3D" id="1.10.10.10">
    <property type="entry name" value="Winged helix-like DNA-binding domain superfamily/Winged helix DNA-binding domain"/>
    <property type="match status" value="1"/>
</dbReference>
<dbReference type="Pfam" id="PF13487">
    <property type="entry name" value="HD_5"/>
    <property type="match status" value="1"/>
</dbReference>
<dbReference type="InterPro" id="IPR016032">
    <property type="entry name" value="Sig_transdc_resp-reg_C-effctor"/>
</dbReference>
<dbReference type="InterPro" id="IPR052020">
    <property type="entry name" value="Cyclic_di-GMP/3'3'-cGAMP_PDE"/>
</dbReference>
<accession>A0A370X7J3</accession>
<evidence type="ECO:0000313" key="3">
    <source>
        <dbReference type="EMBL" id="RDS84247.1"/>
    </source>
</evidence>
<reference evidence="3 4" key="1">
    <citation type="submission" date="2018-07" db="EMBL/GenBank/DDBJ databases">
        <title>Dyella monticola sp. nov. and Dyella psychrodurans sp. nov. isolated from monsoon evergreen broad-leaved forest soil of Dinghu Mountain, China.</title>
        <authorList>
            <person name="Gao Z."/>
            <person name="Qiu L."/>
        </authorList>
    </citation>
    <scope>NUCLEOTIDE SEQUENCE [LARGE SCALE GENOMIC DNA]</scope>
    <source>
        <strain evidence="3 4">4MSK11</strain>
    </source>
</reference>
<dbReference type="PROSITE" id="PS50043">
    <property type="entry name" value="HTH_LUXR_2"/>
    <property type="match status" value="1"/>
</dbReference>
<protein>
    <submittedName>
        <fullName evidence="3">LuxR family transcriptional regulator</fullName>
    </submittedName>
</protein>
<dbReference type="PROSITE" id="PS51832">
    <property type="entry name" value="HD_GYP"/>
    <property type="match status" value="1"/>
</dbReference>
<dbReference type="PANTHER" id="PTHR45228:SF1">
    <property type="entry name" value="CYCLIC DI-GMP PHOSPHODIESTERASE TM_0186"/>
    <property type="match status" value="1"/>
</dbReference>